<evidence type="ECO:0000313" key="3">
    <source>
        <dbReference type="Proteomes" id="UP000683000"/>
    </source>
</evidence>
<proteinExistence type="predicted"/>
<dbReference type="EMBL" id="JAGFBS010000080">
    <property type="protein sequence ID" value="KAG6369459.1"/>
    <property type="molecule type" value="Genomic_DNA"/>
</dbReference>
<reference evidence="2" key="1">
    <citation type="submission" date="2021-03" db="EMBL/GenBank/DDBJ databases">
        <title>Evolutionary innovations through gain and loss of genes in the ectomycorrhizal Boletales.</title>
        <authorList>
            <person name="Wu G."/>
            <person name="Miyauchi S."/>
            <person name="Morin E."/>
            <person name="Yang Z.-L."/>
            <person name="Xu J."/>
            <person name="Martin F.M."/>
        </authorList>
    </citation>
    <scope>NUCLEOTIDE SEQUENCE</scope>
    <source>
        <strain evidence="2">BR01</strain>
    </source>
</reference>
<feature type="domain" description="DUF6606" evidence="1">
    <location>
        <begin position="10"/>
        <end position="275"/>
    </location>
</feature>
<sequence>MEPNPALEYIITHVFCPPRLPGAVDHSSSNDRALIKAVVDAAHAYTPVVAIAGQSEWYFIEKMLEKLGVTVKSARLDRNHIVSQLSAMQHGDVLVFFIRAQNAGVLFKKWSDVTVYMAFEVSLQASSVIMARGKLLCSYPGPAIDIPNNVFDHADFRSQLANFLVCMNEDVLDMNTGTLCTKRNAFEHRDTTDPRHITELLTGILRGVGRPATSVVHITKRIGDDVVVSGSSSLPWRRSSLWLLVRVAIQTTLESSPQDHDSYKGFIIFFLVRLAEEAIRVDLPNDLLYFVSIKISRRLRKLGPLAPGWLTKAALETCNRVRKVLNDRWEQVQAAQHASPSHAFSELNLNHDVQLLLSCSHGYLAKCLLNRDTVPAVPFHPKHRPRGALDDFLSSDGAFFTDAFWTEPLVTLYNVECAVEQGIDAWVDGITNAGEACVKLDALADKYSSAALKTFGLRLTSWLWMRFPCSTSTTRRSHDLYWKNCSFEKLAAFVDFTKRTDTSLVATLEQIPGQNLPSFLQ</sequence>
<dbReference type="OrthoDB" id="3182339at2759"/>
<evidence type="ECO:0000313" key="2">
    <source>
        <dbReference type="EMBL" id="KAG6369459.1"/>
    </source>
</evidence>
<evidence type="ECO:0000259" key="1">
    <source>
        <dbReference type="Pfam" id="PF20255"/>
    </source>
</evidence>
<dbReference type="InterPro" id="IPR046541">
    <property type="entry name" value="DUF6606"/>
</dbReference>
<accession>A0A8I2YCQ4</accession>
<dbReference type="AlphaFoldDB" id="A0A8I2YCQ4"/>
<gene>
    <name evidence="2" type="ORF">JVT61DRAFT_14829</name>
</gene>
<dbReference type="Proteomes" id="UP000683000">
    <property type="component" value="Unassembled WGS sequence"/>
</dbReference>
<dbReference type="Pfam" id="PF20255">
    <property type="entry name" value="DUF6606"/>
    <property type="match status" value="1"/>
</dbReference>
<comment type="caution">
    <text evidence="2">The sequence shown here is derived from an EMBL/GenBank/DDBJ whole genome shotgun (WGS) entry which is preliminary data.</text>
</comment>
<protein>
    <recommendedName>
        <fullName evidence="1">DUF6606 domain-containing protein</fullName>
    </recommendedName>
</protein>
<name>A0A8I2YCQ4_9AGAM</name>
<organism evidence="2 3">
    <name type="scientific">Boletus reticuloceps</name>
    <dbReference type="NCBI Taxonomy" id="495285"/>
    <lineage>
        <taxon>Eukaryota</taxon>
        <taxon>Fungi</taxon>
        <taxon>Dikarya</taxon>
        <taxon>Basidiomycota</taxon>
        <taxon>Agaricomycotina</taxon>
        <taxon>Agaricomycetes</taxon>
        <taxon>Agaricomycetidae</taxon>
        <taxon>Boletales</taxon>
        <taxon>Boletineae</taxon>
        <taxon>Boletaceae</taxon>
        <taxon>Boletoideae</taxon>
        <taxon>Boletus</taxon>
    </lineage>
</organism>
<keyword evidence="3" id="KW-1185">Reference proteome</keyword>